<protein>
    <submittedName>
        <fullName evidence="3">Uncharacterized protein</fullName>
    </submittedName>
</protein>
<keyword evidence="1" id="KW-0472">Membrane</keyword>
<keyword evidence="1" id="KW-1133">Transmembrane helix</keyword>
<evidence type="ECO:0000256" key="2">
    <source>
        <dbReference type="SAM" id="SignalP"/>
    </source>
</evidence>
<dbReference type="AlphaFoldDB" id="A0A0L7LHH6"/>
<reference evidence="3 4" key="1">
    <citation type="journal article" date="2015" name="Genome Biol. Evol.">
        <title>The genome of winter moth (Operophtera brumata) provides a genomic perspective on sexual dimorphism and phenology.</title>
        <authorList>
            <person name="Derks M.F."/>
            <person name="Smit S."/>
            <person name="Salis L."/>
            <person name="Schijlen E."/>
            <person name="Bossers A."/>
            <person name="Mateman C."/>
            <person name="Pijl A.S."/>
            <person name="de Ridder D."/>
            <person name="Groenen M.A."/>
            <person name="Visser M.E."/>
            <person name="Megens H.J."/>
        </authorList>
    </citation>
    <scope>NUCLEOTIDE SEQUENCE [LARGE SCALE GENOMIC DNA]</scope>
    <source>
        <strain evidence="3">WM2013NL</strain>
        <tissue evidence="3">Head and thorax</tissue>
    </source>
</reference>
<keyword evidence="2" id="KW-0732">Signal</keyword>
<keyword evidence="1" id="KW-0812">Transmembrane</keyword>
<proteinExistence type="predicted"/>
<organism evidence="3 4">
    <name type="scientific">Operophtera brumata</name>
    <name type="common">Winter moth</name>
    <name type="synonym">Phalaena brumata</name>
    <dbReference type="NCBI Taxonomy" id="104452"/>
    <lineage>
        <taxon>Eukaryota</taxon>
        <taxon>Metazoa</taxon>
        <taxon>Ecdysozoa</taxon>
        <taxon>Arthropoda</taxon>
        <taxon>Hexapoda</taxon>
        <taxon>Insecta</taxon>
        <taxon>Pterygota</taxon>
        <taxon>Neoptera</taxon>
        <taxon>Endopterygota</taxon>
        <taxon>Lepidoptera</taxon>
        <taxon>Glossata</taxon>
        <taxon>Ditrysia</taxon>
        <taxon>Geometroidea</taxon>
        <taxon>Geometridae</taxon>
        <taxon>Larentiinae</taxon>
        <taxon>Operophtera</taxon>
    </lineage>
</organism>
<dbReference type="Proteomes" id="UP000037510">
    <property type="component" value="Unassembled WGS sequence"/>
</dbReference>
<dbReference type="STRING" id="104452.A0A0L7LHH6"/>
<accession>A0A0L7LHH6</accession>
<sequence length="190" mass="20553">MLVATLVFLSCVLLATAEHSGAYSSPQYAKKMYPKGYDYDTNALLPREKPPIPFKDGEESIARYDSGFNDTEQYGRSSLLEAAGSFMSGTGGQVVTSLAKDFIARSTGSSQVLSLNLTNLVILVVLKALILAAGFFGAGAWKGGHHYGRSLEGRNSNELDEYENVSEGIKQASEWGEKGMPCDTRYKCGE</sequence>
<feature type="chain" id="PRO_5005573456" evidence="2">
    <location>
        <begin position="18"/>
        <end position="190"/>
    </location>
</feature>
<gene>
    <name evidence="3" type="ORF">OBRU01_08405</name>
</gene>
<name>A0A0L7LHH6_OPEBR</name>
<comment type="caution">
    <text evidence="3">The sequence shown here is derived from an EMBL/GenBank/DDBJ whole genome shotgun (WGS) entry which is preliminary data.</text>
</comment>
<evidence type="ECO:0000313" key="3">
    <source>
        <dbReference type="EMBL" id="KOB74902.1"/>
    </source>
</evidence>
<keyword evidence="4" id="KW-1185">Reference proteome</keyword>
<feature type="transmembrane region" description="Helical" evidence="1">
    <location>
        <begin position="120"/>
        <end position="141"/>
    </location>
</feature>
<feature type="signal peptide" evidence="2">
    <location>
        <begin position="1"/>
        <end position="17"/>
    </location>
</feature>
<evidence type="ECO:0000256" key="1">
    <source>
        <dbReference type="SAM" id="Phobius"/>
    </source>
</evidence>
<evidence type="ECO:0000313" key="4">
    <source>
        <dbReference type="Proteomes" id="UP000037510"/>
    </source>
</evidence>
<dbReference type="EMBL" id="JTDY01001092">
    <property type="protein sequence ID" value="KOB74902.1"/>
    <property type="molecule type" value="Genomic_DNA"/>
</dbReference>